<keyword evidence="1" id="KW-0479">Metal-binding</keyword>
<dbReference type="SUPFAM" id="SSF48056">
    <property type="entry name" value="Di-copper centre-containing domain"/>
    <property type="match status" value="1"/>
</dbReference>
<dbReference type="PANTHER" id="PTHR11474:SF126">
    <property type="entry name" value="TYROSINASE-LIKE PROTEIN TYR-1-RELATED"/>
    <property type="match status" value="1"/>
</dbReference>
<protein>
    <recommendedName>
        <fullName evidence="3">Tyrosinase copper-binding domain-containing protein</fullName>
    </recommendedName>
</protein>
<comment type="caution">
    <text evidence="4">The sequence shown here is derived from an EMBL/GenBank/DDBJ whole genome shotgun (WGS) entry which is preliminary data.</text>
</comment>
<dbReference type="GO" id="GO:0046872">
    <property type="term" value="F:metal ion binding"/>
    <property type="evidence" value="ECO:0007669"/>
    <property type="project" value="UniProtKB-KW"/>
</dbReference>
<name>A0A9D4JSJ8_DREPO</name>
<dbReference type="GO" id="GO:0016491">
    <property type="term" value="F:oxidoreductase activity"/>
    <property type="evidence" value="ECO:0007669"/>
    <property type="project" value="InterPro"/>
</dbReference>
<evidence type="ECO:0000313" key="4">
    <source>
        <dbReference type="EMBL" id="KAH3823070.1"/>
    </source>
</evidence>
<dbReference type="InterPro" id="IPR008922">
    <property type="entry name" value="Di-copper_centre_dom_sf"/>
</dbReference>
<keyword evidence="2" id="KW-0186">Copper</keyword>
<dbReference type="Proteomes" id="UP000828390">
    <property type="component" value="Unassembled WGS sequence"/>
</dbReference>
<dbReference type="PROSITE" id="PS00498">
    <property type="entry name" value="TYROSINASE_2"/>
    <property type="match status" value="1"/>
</dbReference>
<dbReference type="AlphaFoldDB" id="A0A9D4JSJ8"/>
<gene>
    <name evidence="4" type="ORF">DPMN_124868</name>
</gene>
<proteinExistence type="predicted"/>
<dbReference type="Pfam" id="PF00264">
    <property type="entry name" value="Tyrosinase"/>
    <property type="match status" value="1"/>
</dbReference>
<dbReference type="PANTHER" id="PTHR11474">
    <property type="entry name" value="TYROSINASE FAMILY MEMBER"/>
    <property type="match status" value="1"/>
</dbReference>
<evidence type="ECO:0000313" key="5">
    <source>
        <dbReference type="Proteomes" id="UP000828390"/>
    </source>
</evidence>
<dbReference type="InterPro" id="IPR050316">
    <property type="entry name" value="Tyrosinase/Hemocyanin"/>
</dbReference>
<dbReference type="EMBL" id="JAIWYP010000005">
    <property type="protein sequence ID" value="KAH3823070.1"/>
    <property type="molecule type" value="Genomic_DNA"/>
</dbReference>
<reference evidence="4" key="1">
    <citation type="journal article" date="2019" name="bioRxiv">
        <title>The Genome of the Zebra Mussel, Dreissena polymorpha: A Resource for Invasive Species Research.</title>
        <authorList>
            <person name="McCartney M.A."/>
            <person name="Auch B."/>
            <person name="Kono T."/>
            <person name="Mallez S."/>
            <person name="Zhang Y."/>
            <person name="Obille A."/>
            <person name="Becker A."/>
            <person name="Abrahante J.E."/>
            <person name="Garbe J."/>
            <person name="Badalamenti J.P."/>
            <person name="Herman A."/>
            <person name="Mangelson H."/>
            <person name="Liachko I."/>
            <person name="Sullivan S."/>
            <person name="Sone E.D."/>
            <person name="Koren S."/>
            <person name="Silverstein K.A.T."/>
            <person name="Beckman K.B."/>
            <person name="Gohl D.M."/>
        </authorList>
    </citation>
    <scope>NUCLEOTIDE SEQUENCE</scope>
    <source>
        <strain evidence="4">Duluth1</strain>
        <tissue evidence="4">Whole animal</tissue>
    </source>
</reference>
<keyword evidence="5" id="KW-1185">Reference proteome</keyword>
<dbReference type="InterPro" id="IPR002227">
    <property type="entry name" value="Tyrosinase_Cu-bd"/>
</dbReference>
<evidence type="ECO:0000256" key="2">
    <source>
        <dbReference type="ARBA" id="ARBA00023008"/>
    </source>
</evidence>
<evidence type="ECO:0000256" key="1">
    <source>
        <dbReference type="ARBA" id="ARBA00022723"/>
    </source>
</evidence>
<feature type="domain" description="Tyrosinase copper-binding" evidence="3">
    <location>
        <begin position="16"/>
        <end position="27"/>
    </location>
</feature>
<reference evidence="4" key="2">
    <citation type="submission" date="2020-11" db="EMBL/GenBank/DDBJ databases">
        <authorList>
            <person name="McCartney M.A."/>
            <person name="Auch B."/>
            <person name="Kono T."/>
            <person name="Mallez S."/>
            <person name="Becker A."/>
            <person name="Gohl D.M."/>
            <person name="Silverstein K.A.T."/>
            <person name="Koren S."/>
            <person name="Bechman K.B."/>
            <person name="Herman A."/>
            <person name="Abrahante J.E."/>
            <person name="Garbe J."/>
        </authorList>
    </citation>
    <scope>NUCLEOTIDE SEQUENCE</scope>
    <source>
        <strain evidence="4">Duluth1</strain>
        <tissue evidence="4">Whole animal</tissue>
    </source>
</reference>
<sequence>MWVGGDMSNTPAALYDPVFFLHHVFIDYIWEQFRTRQSSLRCEVNISYRF</sequence>
<organism evidence="4 5">
    <name type="scientific">Dreissena polymorpha</name>
    <name type="common">Zebra mussel</name>
    <name type="synonym">Mytilus polymorpha</name>
    <dbReference type="NCBI Taxonomy" id="45954"/>
    <lineage>
        <taxon>Eukaryota</taxon>
        <taxon>Metazoa</taxon>
        <taxon>Spiralia</taxon>
        <taxon>Lophotrochozoa</taxon>
        <taxon>Mollusca</taxon>
        <taxon>Bivalvia</taxon>
        <taxon>Autobranchia</taxon>
        <taxon>Heteroconchia</taxon>
        <taxon>Euheterodonta</taxon>
        <taxon>Imparidentia</taxon>
        <taxon>Neoheterodontei</taxon>
        <taxon>Myida</taxon>
        <taxon>Dreissenoidea</taxon>
        <taxon>Dreissenidae</taxon>
        <taxon>Dreissena</taxon>
    </lineage>
</organism>
<evidence type="ECO:0000259" key="3">
    <source>
        <dbReference type="PROSITE" id="PS00498"/>
    </source>
</evidence>
<dbReference type="Gene3D" id="1.10.1280.10">
    <property type="entry name" value="Di-copper center containing domain from catechol oxidase"/>
    <property type="match status" value="1"/>
</dbReference>
<accession>A0A9D4JSJ8</accession>